<evidence type="ECO:0000256" key="1">
    <source>
        <dbReference type="SAM" id="SignalP"/>
    </source>
</evidence>
<dbReference type="Pfam" id="PF13585">
    <property type="entry name" value="CHU_C"/>
    <property type="match status" value="1"/>
</dbReference>
<protein>
    <submittedName>
        <fullName evidence="2">Choice-of-anchor L domain-containing protein</fullName>
    </submittedName>
</protein>
<name>A0AAW6TJ27_9FLAO</name>
<reference evidence="2 3" key="1">
    <citation type="submission" date="2023-04" db="EMBL/GenBank/DDBJ databases">
        <title>Two novel species of Flavobacterium.</title>
        <authorList>
            <person name="Liu Q."/>
            <person name="Xin Y.-H."/>
        </authorList>
    </citation>
    <scope>NUCLEOTIDE SEQUENCE [LARGE SCALE GENOMIC DNA]</scope>
    <source>
        <strain evidence="2 3">LB2P87</strain>
    </source>
</reference>
<evidence type="ECO:0000313" key="3">
    <source>
        <dbReference type="Proteomes" id="UP001228643"/>
    </source>
</evidence>
<feature type="chain" id="PRO_5043319485" evidence="1">
    <location>
        <begin position="24"/>
        <end position="776"/>
    </location>
</feature>
<dbReference type="RefSeq" id="WP_282715766.1">
    <property type="nucleotide sequence ID" value="NZ_JASCRY010000002.1"/>
</dbReference>
<dbReference type="InterPro" id="IPR026341">
    <property type="entry name" value="T9SS_type_B"/>
</dbReference>
<feature type="signal peptide" evidence="1">
    <location>
        <begin position="1"/>
        <end position="23"/>
    </location>
</feature>
<dbReference type="EMBL" id="JASCRY010000002">
    <property type="protein sequence ID" value="MDI5949615.1"/>
    <property type="molecule type" value="Genomic_DNA"/>
</dbReference>
<gene>
    <name evidence="2" type="ORF">QLS97_08145</name>
</gene>
<keyword evidence="1" id="KW-0732">Signal</keyword>
<keyword evidence="3" id="KW-1185">Reference proteome</keyword>
<proteinExistence type="predicted"/>
<dbReference type="Proteomes" id="UP001228643">
    <property type="component" value="Unassembled WGS sequence"/>
</dbReference>
<dbReference type="InterPro" id="IPR049804">
    <property type="entry name" value="Choice_anch_L"/>
</dbReference>
<sequence length="776" mass="85452">MMKCVKIILFYIFISCAVFDATAQSISVNDSFTAQQLVENILVNSSCANVSNSVVKGDPFSGIQNSNGYFNNQGGSFPFKEGVLLSTWSSQNSKGPFVRSLGGGNSSWQGDTDLEQALGITNTINATVLEFDFTALTDFISFNYIFASNEYQDDFPCNYSDGFAFLIKEINTASYINLAVLPGSSTPVSSKSIHPLINPIPNSTEPIKSCGPENEFYFGGFNTAASPINYAGQTKVLTAQTKVQPGKTYHIKLVIADQRNQYFDSAVFLEAGSFLPKIDLGPDRLLATNNPICFGKSFSIDTKLPASLGYTYKWFKDNVEFTNNSSSYTATSPGIYRVEVQLTSSCIATEEIKIEYTSEIILNDTSLSQCDIDNDGISIFNLTKVDAIVKNNASNLGAVVYYETLVDAQAKINPITNPATYSNKLVNQSVFARVSNSFNCANYAEVELIISNNAIAVLNPITTCDTDGTNDGLAQFDLNTQVTPQVIIGLPAGLIVEYYLNPTDALTQQNQLPTIFKNTIQNQQTIYSKILNGPDCYAITPIVIKVNTFDPPNFQEETFILCQASAINLTVNTGFSSYLWSTGASSNTITVTNPGDYTVTVTNFDGCEKIKKYHVITSGIATITDVTVNDFERNENSISIVYTGIGDYEFSIDGAFFQDNPIFDGIAPGEYLVYVRDKNGCGLSVPFLVYVLDYPRYFTPNNDGYNDIWQIKNLDNLPQSTLFIFDRYGKLLKQLIASDLGWNGTFNGFALPTDDYWFHLNLENGRIIKGHFSLKR</sequence>
<comment type="caution">
    <text evidence="2">The sequence shown here is derived from an EMBL/GenBank/DDBJ whole genome shotgun (WGS) entry which is preliminary data.</text>
</comment>
<evidence type="ECO:0000313" key="2">
    <source>
        <dbReference type="EMBL" id="MDI5949615.1"/>
    </source>
</evidence>
<dbReference type="NCBIfam" id="NF038133">
    <property type="entry name" value="choice_anch_L"/>
    <property type="match status" value="1"/>
</dbReference>
<dbReference type="AlphaFoldDB" id="A0AAW6TJ27"/>
<accession>A0AAW6TJ27</accession>
<dbReference type="NCBIfam" id="TIGR04131">
    <property type="entry name" value="Bac_Flav_CTERM"/>
    <property type="match status" value="1"/>
</dbReference>
<organism evidence="2 3">
    <name type="scientific">Flavobacterium yafengii</name>
    <dbReference type="NCBI Taxonomy" id="3041253"/>
    <lineage>
        <taxon>Bacteria</taxon>
        <taxon>Pseudomonadati</taxon>
        <taxon>Bacteroidota</taxon>
        <taxon>Flavobacteriia</taxon>
        <taxon>Flavobacteriales</taxon>
        <taxon>Flavobacteriaceae</taxon>
        <taxon>Flavobacterium</taxon>
    </lineage>
</organism>